<evidence type="ECO:0000256" key="2">
    <source>
        <dbReference type="SAM" id="MobiDB-lite"/>
    </source>
</evidence>
<keyword evidence="1" id="KW-0378">Hydrolase</keyword>
<dbReference type="InterPro" id="IPR012462">
    <property type="entry name" value="UFSP1/2_DUB_cat"/>
</dbReference>
<dbReference type="Proteomes" id="UP000283841">
    <property type="component" value="Unassembled WGS sequence"/>
</dbReference>
<dbReference type="STRING" id="264951.A0A443I6L8"/>
<dbReference type="RefSeq" id="XP_028489270.1">
    <property type="nucleotide sequence ID" value="XM_028632464.1"/>
</dbReference>
<organism evidence="4 5">
    <name type="scientific">Byssochlamys spectabilis</name>
    <name type="common">Paecilomyces variotii</name>
    <dbReference type="NCBI Taxonomy" id="264951"/>
    <lineage>
        <taxon>Eukaryota</taxon>
        <taxon>Fungi</taxon>
        <taxon>Dikarya</taxon>
        <taxon>Ascomycota</taxon>
        <taxon>Pezizomycotina</taxon>
        <taxon>Eurotiomycetes</taxon>
        <taxon>Eurotiomycetidae</taxon>
        <taxon>Eurotiales</taxon>
        <taxon>Thermoascaceae</taxon>
        <taxon>Paecilomyces</taxon>
    </lineage>
</organism>
<dbReference type="EMBL" id="RCNU01000001">
    <property type="protein sequence ID" value="RWQ99625.1"/>
    <property type="molecule type" value="Genomic_DNA"/>
</dbReference>
<feature type="domain" description="UFSP1/2/DUB catalytic" evidence="3">
    <location>
        <begin position="229"/>
        <end position="448"/>
    </location>
</feature>
<dbReference type="Pfam" id="PF07910">
    <property type="entry name" value="Peptidase_C78"/>
    <property type="match status" value="1"/>
</dbReference>
<dbReference type="GO" id="GO:0016787">
    <property type="term" value="F:hydrolase activity"/>
    <property type="evidence" value="ECO:0007669"/>
    <property type="project" value="UniProtKB-KW"/>
</dbReference>
<evidence type="ECO:0000313" key="5">
    <source>
        <dbReference type="Proteomes" id="UP000283841"/>
    </source>
</evidence>
<keyword evidence="5" id="KW-1185">Reference proteome</keyword>
<sequence length="461" mass="51462">MDHGQAETLPCPFCSFTDSDAYFLAQHVELCHPENGHSPFIADQEGSSEALDGEAGAGEYIDCPRGCGEVVLAADLPSHLNLHVAEDIAFEDEEAEVRQLEETPAEYQDDFDRAIEHSDGGSSLRLHKGLSKDRHRQGPSGKQGYHENTSLSTVHGGNAKRLGRAELGPHAHEKQMPSWLRKMLENGANIIRINRIGSNGMLERHEAIENETPGVVPVLIQLCQQDKSVQRAFFCSEKVRHVFKMRMEGGFCGYRNIQMLISHVQDAKRPGHEHFPGRLPTILRLQDLIEQAWDMGFNSSGRVETGGIRGTRKYIGTPEAQALFQSLGIKCEANAFHETKQLRAYDALLINVAEYFRQGVSLEGNDKVLKTDLPPIYLQHPGHSLTIIGFEVREDGTANLLVFDPMFRTSPAIQRLIGTSIRPSANPARLMRAYRRGTSYLRKFKAFETLKLSPIDESVNK</sequence>
<evidence type="ECO:0000259" key="3">
    <source>
        <dbReference type="Pfam" id="PF07910"/>
    </source>
</evidence>
<feature type="region of interest" description="Disordered" evidence="2">
    <location>
        <begin position="115"/>
        <end position="157"/>
    </location>
</feature>
<reference evidence="4 5" key="1">
    <citation type="journal article" date="2018" name="Front. Microbiol.">
        <title>Genomic and genetic insights into a cosmopolitan fungus, Paecilomyces variotii (Eurotiales).</title>
        <authorList>
            <person name="Urquhart A.S."/>
            <person name="Mondo S.J."/>
            <person name="Makela M.R."/>
            <person name="Hane J.K."/>
            <person name="Wiebenga A."/>
            <person name="He G."/>
            <person name="Mihaltcheva S."/>
            <person name="Pangilinan J."/>
            <person name="Lipzen A."/>
            <person name="Barry K."/>
            <person name="de Vries R.P."/>
            <person name="Grigoriev I.V."/>
            <person name="Idnurm A."/>
        </authorList>
    </citation>
    <scope>NUCLEOTIDE SEQUENCE [LARGE SCALE GENOMIC DNA]</scope>
    <source>
        <strain evidence="4 5">CBS 101075</strain>
    </source>
</reference>
<gene>
    <name evidence="4" type="ORF">C8Q69DRAFT_503150</name>
</gene>
<protein>
    <submittedName>
        <fullName evidence="4">DUF1671 domain-containing protein</fullName>
    </submittedName>
</protein>
<evidence type="ECO:0000256" key="1">
    <source>
        <dbReference type="ARBA" id="ARBA00022801"/>
    </source>
</evidence>
<evidence type="ECO:0000313" key="4">
    <source>
        <dbReference type="EMBL" id="RWQ99625.1"/>
    </source>
</evidence>
<dbReference type="Gene3D" id="3.90.70.130">
    <property type="match status" value="1"/>
</dbReference>
<dbReference type="VEuPathDB" id="FungiDB:C8Q69DRAFT_503150"/>
<dbReference type="AlphaFoldDB" id="A0A443I6L8"/>
<feature type="compositionally biased region" description="Polar residues" evidence="2">
    <location>
        <begin position="146"/>
        <end position="155"/>
    </location>
</feature>
<feature type="compositionally biased region" description="Basic residues" evidence="2">
    <location>
        <begin position="125"/>
        <end position="137"/>
    </location>
</feature>
<name>A0A443I6L8_BYSSP</name>
<dbReference type="GeneID" id="39601741"/>
<accession>A0A443I6L8</accession>
<proteinExistence type="predicted"/>
<comment type="caution">
    <text evidence="4">The sequence shown here is derived from an EMBL/GenBank/DDBJ whole genome shotgun (WGS) entry which is preliminary data.</text>
</comment>